<feature type="transmembrane region" description="Helical" evidence="7">
    <location>
        <begin position="529"/>
        <end position="552"/>
    </location>
</feature>
<comment type="caution">
    <text evidence="7">Lacks conserved residue(s) required for the propagation of feature annotation.</text>
</comment>
<evidence type="ECO:0000256" key="3">
    <source>
        <dbReference type="ARBA" id="ARBA00022448"/>
    </source>
</evidence>
<feature type="transmembrane region" description="Helical" evidence="7">
    <location>
        <begin position="434"/>
        <end position="454"/>
    </location>
</feature>
<feature type="transmembrane region" description="Helical" evidence="7">
    <location>
        <begin position="401"/>
        <end position="422"/>
    </location>
</feature>
<protein>
    <recommendedName>
        <fullName evidence="7">Solute carrier family 40 member</fullName>
    </recommendedName>
</protein>
<comment type="subcellular location">
    <subcellularLocation>
        <location evidence="1 7">Membrane</location>
        <topology evidence="1 7">Multi-pass membrane protein</topology>
    </subcellularLocation>
</comment>
<evidence type="ECO:0000256" key="1">
    <source>
        <dbReference type="ARBA" id="ARBA00004141"/>
    </source>
</evidence>
<evidence type="ECO:0000256" key="6">
    <source>
        <dbReference type="ARBA" id="ARBA00023136"/>
    </source>
</evidence>
<sequence>MGGLIMSQTLLSIPLRQPPSSSLRHRFSSCRWLNRGSAPLRLNGFNSRCSITNTEVQFDQTATDEGVQEDLPDVASNCPVPIIHLKSDILETEPFNLLTEGTYVDSLLTALPVLSEEEQTALAATPAHPAGLYALYASSFAGGLVEQLWNFAWPAAIALLHPSLQPVAVIGFFTKLAVVVGGPLVGQLMDYFPRVPAYNCLNLVQATAHLLSVAMIIRAHTVPSTLVSSVLLRPWFFVLVLAGSVERLSGLALGVTVERDWIVLLAGPNRPIALAEANAVLNRIDLVCEIAGASLFGILLSKYDIMTCLKFTAGLMTWTVPVVLVLTWLTNKLSSGVLNRTKSHDAEVTVKIGVGAIKHGWMEYLQQPVLPASLAYVLLYFNVLMPGGLMTAFLTQRGLNPSIVGGFSGLCAFMGVAATFISANLVRQLGMLKAGAAGLIFQAFLLTIAVAVYWSGSLSQQTPLLFFLCLIVLSRLGHMSYDVVGAQILQTGIPSSKANLIGTTEASVASFAEFVMLGVAIIANDVSHFGFLAMLSLFSVVGAAWMFCHWLVNPTEEQRSLFSF</sequence>
<dbReference type="CDD" id="cd17480">
    <property type="entry name" value="MFS_SLC40A1_like"/>
    <property type="match status" value="1"/>
</dbReference>
<gene>
    <name evidence="8" type="ORF">PVL29_017901</name>
</gene>
<keyword evidence="7" id="KW-0406">Ion transport</keyword>
<evidence type="ECO:0000256" key="4">
    <source>
        <dbReference type="ARBA" id="ARBA00022692"/>
    </source>
</evidence>
<name>A0AA39DGW5_VITRO</name>
<evidence type="ECO:0000256" key="5">
    <source>
        <dbReference type="ARBA" id="ARBA00022989"/>
    </source>
</evidence>
<dbReference type="InterPro" id="IPR036259">
    <property type="entry name" value="MFS_trans_sf"/>
</dbReference>
<keyword evidence="5 7" id="KW-1133">Transmembrane helix</keyword>
<dbReference type="AlphaFoldDB" id="A0AA39DGW5"/>
<feature type="transmembrane region" description="Helical" evidence="7">
    <location>
        <begin position="374"/>
        <end position="395"/>
    </location>
</feature>
<dbReference type="Pfam" id="PF06963">
    <property type="entry name" value="FPN1"/>
    <property type="match status" value="1"/>
</dbReference>
<keyword evidence="3 7" id="KW-0813">Transport</keyword>
<keyword evidence="9" id="KW-1185">Reference proteome</keyword>
<reference evidence="8 9" key="1">
    <citation type="journal article" date="2023" name="BMC Biotechnol.">
        <title>Vitis rotundifolia cv Carlos genome sequencing.</title>
        <authorList>
            <person name="Huff M."/>
            <person name="Hulse-Kemp A."/>
            <person name="Scheffler B."/>
            <person name="Youngblood R."/>
            <person name="Simpson S."/>
            <person name="Babiker E."/>
            <person name="Staton M."/>
        </authorList>
    </citation>
    <scope>NUCLEOTIDE SEQUENCE [LARGE SCALE GENOMIC DNA]</scope>
    <source>
        <tissue evidence="8">Leaf</tissue>
    </source>
</reference>
<evidence type="ECO:0000313" key="8">
    <source>
        <dbReference type="EMBL" id="KAJ9681742.1"/>
    </source>
</evidence>
<dbReference type="Proteomes" id="UP001168098">
    <property type="component" value="Unassembled WGS sequence"/>
</dbReference>
<keyword evidence="4 7" id="KW-0812">Transmembrane</keyword>
<dbReference type="InterPro" id="IPR009716">
    <property type="entry name" value="Ferroportin-1"/>
</dbReference>
<evidence type="ECO:0000313" key="9">
    <source>
        <dbReference type="Proteomes" id="UP001168098"/>
    </source>
</evidence>
<feature type="transmembrane region" description="Helical" evidence="7">
    <location>
        <begin position="460"/>
        <end position="477"/>
    </location>
</feature>
<dbReference type="GO" id="GO:0005381">
    <property type="term" value="F:iron ion transmembrane transporter activity"/>
    <property type="evidence" value="ECO:0007669"/>
    <property type="project" value="UniProtKB-UniRule"/>
</dbReference>
<dbReference type="PANTHER" id="PTHR11660">
    <property type="entry name" value="SOLUTE CARRIER FAMILY 40 MEMBER"/>
    <property type="match status" value="1"/>
</dbReference>
<proteinExistence type="inferred from homology"/>
<evidence type="ECO:0000256" key="2">
    <source>
        <dbReference type="ARBA" id="ARBA00006279"/>
    </source>
</evidence>
<accession>A0AA39DGW5</accession>
<comment type="caution">
    <text evidence="8">The sequence shown here is derived from an EMBL/GenBank/DDBJ whole genome shotgun (WGS) entry which is preliminary data.</text>
</comment>
<dbReference type="SUPFAM" id="SSF103473">
    <property type="entry name" value="MFS general substrate transporter"/>
    <property type="match status" value="1"/>
</dbReference>
<comment type="function">
    <text evidence="7">May be involved in iron transport and iron homeostasis.</text>
</comment>
<feature type="transmembrane region" description="Helical" evidence="7">
    <location>
        <begin position="498"/>
        <end position="523"/>
    </location>
</feature>
<dbReference type="GO" id="GO:0016020">
    <property type="term" value="C:membrane"/>
    <property type="evidence" value="ECO:0007669"/>
    <property type="project" value="UniProtKB-SubCell"/>
</dbReference>
<feature type="transmembrane region" description="Helical" evidence="7">
    <location>
        <begin position="311"/>
        <end position="330"/>
    </location>
</feature>
<keyword evidence="6 7" id="KW-0472">Membrane</keyword>
<evidence type="ECO:0000256" key="7">
    <source>
        <dbReference type="RuleBase" id="RU365065"/>
    </source>
</evidence>
<dbReference type="PANTHER" id="PTHR11660:SF53">
    <property type="entry name" value="SOLUTE CARRIER FAMILY 40 MEMBER 3, CHLOROPLASTIC"/>
    <property type="match status" value="1"/>
</dbReference>
<dbReference type="EMBL" id="JARBHA010000014">
    <property type="protein sequence ID" value="KAJ9681742.1"/>
    <property type="molecule type" value="Genomic_DNA"/>
</dbReference>
<organism evidence="8 9">
    <name type="scientific">Vitis rotundifolia</name>
    <name type="common">Muscadine grape</name>
    <dbReference type="NCBI Taxonomy" id="103349"/>
    <lineage>
        <taxon>Eukaryota</taxon>
        <taxon>Viridiplantae</taxon>
        <taxon>Streptophyta</taxon>
        <taxon>Embryophyta</taxon>
        <taxon>Tracheophyta</taxon>
        <taxon>Spermatophyta</taxon>
        <taxon>Magnoliopsida</taxon>
        <taxon>eudicotyledons</taxon>
        <taxon>Gunneridae</taxon>
        <taxon>Pentapetalae</taxon>
        <taxon>rosids</taxon>
        <taxon>Vitales</taxon>
        <taxon>Vitaceae</taxon>
        <taxon>Viteae</taxon>
        <taxon>Vitis</taxon>
    </lineage>
</organism>
<comment type="similarity">
    <text evidence="2 7">Belongs to the ferroportin (FP) (TC 2.A.100) family. SLC40A subfamily.</text>
</comment>